<dbReference type="HOGENOM" id="CLU_031481_1_1_1"/>
<organism evidence="2 3">
    <name type="scientific">Fibroporia radiculosa</name>
    <dbReference type="NCBI Taxonomy" id="599839"/>
    <lineage>
        <taxon>Eukaryota</taxon>
        <taxon>Fungi</taxon>
        <taxon>Dikarya</taxon>
        <taxon>Basidiomycota</taxon>
        <taxon>Agaricomycotina</taxon>
        <taxon>Agaricomycetes</taxon>
        <taxon>Polyporales</taxon>
        <taxon>Fibroporiaceae</taxon>
        <taxon>Fibroporia</taxon>
    </lineage>
</organism>
<protein>
    <submittedName>
        <fullName evidence="2">Uncharacterized protein</fullName>
    </submittedName>
</protein>
<feature type="coiled-coil region" evidence="1">
    <location>
        <begin position="49"/>
        <end position="129"/>
    </location>
</feature>
<dbReference type="GeneID" id="24099544"/>
<name>J4GCK9_9APHY</name>
<evidence type="ECO:0000256" key="1">
    <source>
        <dbReference type="SAM" id="Coils"/>
    </source>
</evidence>
<sequence length="463" mass="52707">MTDTWTSLLKIAWKVALTLTAIKCAHYVVRRVSSSRLRLSQYGSVLGRHVQLRLEVDEARRTVQGLRERLQQESESAQLREELLHQEAGFWRRMEHLARKEIGRKDEEYRRAEVRIEAQSERLLVLEARLRDAMFLAQEQERVFAEERASMQALLAVAQEDLSTAQDSFAPEDKTADVDVVQLVRSLNLDISKTATLLTESFHVEDHRRGDGFVEAYERTKVAVGPIMAELLESIHHEDDPILVHIALQADMISFAAGIISAWDFQHQSNATFSGIYKQMLKSESQKAVGRWRALTRQYSKQRLYNGRDLTAGFTNQLAERLADIMFISGARVDHERLRQSVNASLESIIRSALNLQQVIGEQVLSRDLEIMTVRVDDLFDPEQMEDVYGDEEPTADDHEPLHVLCTASLGLRRCDKPKGGLGDELQVTTLVRPKVVLETLVYELGLVEEEEMSPQSSENTDV</sequence>
<keyword evidence="1" id="KW-0175">Coiled coil</keyword>
<gene>
    <name evidence="2" type="ORF">FIBRA_06817</name>
</gene>
<dbReference type="InParanoid" id="J4GCK9"/>
<evidence type="ECO:0000313" key="3">
    <source>
        <dbReference type="Proteomes" id="UP000006352"/>
    </source>
</evidence>
<evidence type="ECO:0000313" key="2">
    <source>
        <dbReference type="EMBL" id="CCM04633.1"/>
    </source>
</evidence>
<keyword evidence="3" id="KW-1185">Reference proteome</keyword>
<dbReference type="OrthoDB" id="3222645at2759"/>
<dbReference type="RefSeq" id="XP_012183916.1">
    <property type="nucleotide sequence ID" value="XM_012328526.1"/>
</dbReference>
<accession>J4GCK9</accession>
<reference evidence="2 3" key="1">
    <citation type="journal article" date="2012" name="Appl. Environ. Microbiol.">
        <title>Short-read sequencing for genomic analysis of the brown rot fungus Fibroporia radiculosa.</title>
        <authorList>
            <person name="Tang J.D."/>
            <person name="Perkins A.D."/>
            <person name="Sonstegard T.S."/>
            <person name="Schroeder S.G."/>
            <person name="Burgess S.C."/>
            <person name="Diehl S.V."/>
        </authorList>
    </citation>
    <scope>NUCLEOTIDE SEQUENCE [LARGE SCALE GENOMIC DNA]</scope>
    <source>
        <strain evidence="2 3">TFFH 294</strain>
    </source>
</reference>
<dbReference type="EMBL" id="HE797161">
    <property type="protein sequence ID" value="CCM04633.1"/>
    <property type="molecule type" value="Genomic_DNA"/>
</dbReference>
<dbReference type="AlphaFoldDB" id="J4GCK9"/>
<proteinExistence type="predicted"/>
<dbReference type="Proteomes" id="UP000006352">
    <property type="component" value="Unassembled WGS sequence"/>
</dbReference>